<evidence type="ECO:0000256" key="11">
    <source>
        <dbReference type="ARBA" id="ARBA00022679"/>
    </source>
</evidence>
<dbReference type="InterPro" id="IPR036589">
    <property type="entry name" value="HCY_dom_sf"/>
</dbReference>
<dbReference type="SUPFAM" id="SSF51717">
    <property type="entry name" value="Dihydropteroate synthetase-like"/>
    <property type="match status" value="1"/>
</dbReference>
<feature type="domain" description="B12-binding" evidence="26">
    <location>
        <begin position="719"/>
        <end position="854"/>
    </location>
</feature>
<dbReference type="Pfam" id="PF02607">
    <property type="entry name" value="B12-binding_2"/>
    <property type="match status" value="1"/>
</dbReference>
<dbReference type="PROSITE" id="PS50970">
    <property type="entry name" value="HCY"/>
    <property type="match status" value="1"/>
</dbReference>
<comment type="catalytic activity">
    <reaction evidence="1 19">
        <text>(6S)-5-methyl-5,6,7,8-tetrahydrofolate + L-homocysteine = (6S)-5,6,7,8-tetrahydrofolate + L-methionine</text>
        <dbReference type="Rhea" id="RHEA:11172"/>
        <dbReference type="ChEBI" id="CHEBI:18608"/>
        <dbReference type="ChEBI" id="CHEBI:57453"/>
        <dbReference type="ChEBI" id="CHEBI:57844"/>
        <dbReference type="ChEBI" id="CHEBI:58199"/>
        <dbReference type="EC" id="2.1.1.13"/>
    </reaction>
</comment>
<dbReference type="GO" id="GO:0005829">
    <property type="term" value="C:cytosol"/>
    <property type="evidence" value="ECO:0007669"/>
    <property type="project" value="TreeGrafter"/>
</dbReference>
<evidence type="ECO:0000256" key="17">
    <source>
        <dbReference type="ARBA" id="ARBA00023285"/>
    </source>
</evidence>
<keyword evidence="14" id="KW-0677">Repeat</keyword>
<evidence type="ECO:0000259" key="23">
    <source>
        <dbReference type="PROSITE" id="PS50970"/>
    </source>
</evidence>
<dbReference type="GO" id="GO:0008705">
    <property type="term" value="F:methionine synthase activity"/>
    <property type="evidence" value="ECO:0007669"/>
    <property type="project" value="UniProtKB-UniRule"/>
</dbReference>
<dbReference type="SUPFAM" id="SSF56507">
    <property type="entry name" value="Methionine synthase activation domain-like"/>
    <property type="match status" value="1"/>
</dbReference>
<keyword evidence="15 19" id="KW-0862">Zinc</keyword>
<keyword evidence="9 19" id="KW-0028">Amino-acid biosynthesis</keyword>
<feature type="domain" description="Hcy-binding" evidence="23">
    <location>
        <begin position="6"/>
        <end position="310"/>
    </location>
</feature>
<protein>
    <recommendedName>
        <fullName evidence="7 19">Methionine synthase</fullName>
        <ecNumber evidence="6 19">2.1.1.13</ecNumber>
    </recommendedName>
    <alternativeName>
        <fullName evidence="19">5-methyltetrahydrofolate--homocysteine methyltransferase</fullName>
    </alternativeName>
</protein>
<feature type="binding site" evidence="21">
    <location>
        <position position="777"/>
    </location>
    <ligand>
        <name>methylcob(III)alamin</name>
        <dbReference type="ChEBI" id="CHEBI:28115"/>
    </ligand>
</feature>
<evidence type="ECO:0000256" key="12">
    <source>
        <dbReference type="ARBA" id="ARBA00022691"/>
    </source>
</evidence>
<evidence type="ECO:0000256" key="22">
    <source>
        <dbReference type="PROSITE-ProRule" id="PRU00333"/>
    </source>
</evidence>
<dbReference type="GO" id="GO:0008270">
    <property type="term" value="F:zinc ion binding"/>
    <property type="evidence" value="ECO:0007669"/>
    <property type="project" value="UniProtKB-UniRule"/>
</dbReference>
<comment type="domain">
    <text evidence="19">Modular enzyme with four functionally distinct domains. The isolated Hcy-binding domain catalyzes methyl transfer from free methylcobalamin to homocysteine. The Hcy-binding domain in association with the pterin-binding domain catalyzes the methylation of cob(I)alamin by methyltetrahydrofolate and the methylation of homocysteine. The B12-binding domain binds the cofactor. The AdoMet activation domain binds S-adenosyl-L-methionine. Under aerobic conditions cob(I)alamin can be converted to inactive cob(II)alamin. Reductive methylation by S-adenosyl-L-methionine and flavodoxin regenerates methylcobalamin.</text>
</comment>
<evidence type="ECO:0000256" key="5">
    <source>
        <dbReference type="ARBA" id="ARBA00010398"/>
    </source>
</evidence>
<keyword evidence="16 19" id="KW-0486">Methionine biosynthesis</keyword>
<dbReference type="PANTHER" id="PTHR45833:SF1">
    <property type="entry name" value="METHIONINE SYNTHASE"/>
    <property type="match status" value="1"/>
</dbReference>
<dbReference type="AlphaFoldDB" id="A0A367ZPR1"/>
<dbReference type="Gene3D" id="3.20.20.20">
    <property type="entry name" value="Dihydropteroate synthase-like"/>
    <property type="match status" value="1"/>
</dbReference>
<evidence type="ECO:0000256" key="14">
    <source>
        <dbReference type="ARBA" id="ARBA00022737"/>
    </source>
</evidence>
<evidence type="ECO:0000256" key="13">
    <source>
        <dbReference type="ARBA" id="ARBA00022723"/>
    </source>
</evidence>
<keyword evidence="10 19" id="KW-0846">Cobalamin</keyword>
<dbReference type="InterPro" id="IPR003726">
    <property type="entry name" value="HCY_dom"/>
</dbReference>
<comment type="similarity">
    <text evidence="5">Belongs to the vitamin-B12 dependent methionine synthase family.</text>
</comment>
<sequence length="1188" mass="127856">MRRLTPESFLNHLRERVLVFDGAMGSNLQTLGLTSDDFGGRDGCSEALVLFAPSAIRRIHREFLAVGCRAVETNTFGATRLVLQDHQLADRVAEINRVAVRLAREAMEEAPARDGSPRFVAGSIGPTSKIPSLGQISFADMAAAYEEQVQALWDGGVDLLLIETCQDLLQTKAALAGARRVFRREGARLPVMVSVTLEAAGTMLVGSDIGVVQAVLEPFPWVDVIGINCATGPLEMVRHVEFLARTTRKPISIMPNAGLPENVGGKAVYRLRPEELASYHRTFVTKDGAAIVGGCCGTTPAHLAAVVEAVGHLTPRPREVVPPPTVASLYGAVSLRQDPPPCLVGERTNANGSRQFRDLLLKNDLDGMIALGREQARGGAHLLDLSTAYVGRDEKADMAALVPHFARQVKLPLLIDSTDPATIEAALERHGGRCLVNSVNLEDGGKKLREVAAIAQEHGAALICLAIDEQGMARAVERKLAVIRRLFALLTGEFGFRPCDLIFDPLTFTVGSGDPDLRTAAIATLEAVEQIGREFPDSFTLLGVSNVSFGLHPDARVVLNSLFLAEAVRRGLSLAIVHPAGILPTFRIPHDQREAGLALLFNRSGDGSDLARFMALFQGGSSGRRAGEPPVAASPEERLQRQILDGDKSGLPALLDSLLSRLTPEEVINEHLIKGMRAVGELFGRGEMQLPFVLQSAEVVKAAVGYLEPRMARKPAEPGKTVVLATVRGDVHDIGKNLVNILLTNNGYRVIDLGIKVDVDTMIRAAQEHAAGVIGMSGLLVRSTQVMRENLAELNRRGLPFTVVLGGAALTREFVEQQLQPEYAGRVFYAADAFEGLTILERLAQSTPAIATPTGRGGPAAAIVEPCPSSVEGAALPSGVPGASQVSAGGAAPGASQPCESSGLAEGLLTNVAPPPVGSGRKALPPPPVIEPPFWGVRTLEIGIDDLADRLDPAVLFQARWKFERGQRDEATWQAQLDREARPALERLLGELRQPGRARPRACYAYVRARADGDRLRVRPPRGGAEVVWQFPRSARPPHLALSDFVADDRDDLLVLWAVTMGPEAEAWGRRQFVGDRYREYFLWFGLLAELADGGAEFVQAWVTREVAAGRRLDRIPPARARLPLAGTRFSFGYPACPDLAAQHTLLSLLEAETIGITLTESSQMVPETSVAGLLFLNPHAHYFAMAG</sequence>
<dbReference type="InterPro" id="IPR004223">
    <property type="entry name" value="VitB12-dep_Met_synth_activ_dom"/>
</dbReference>
<dbReference type="Gene3D" id="1.10.1240.10">
    <property type="entry name" value="Methionine synthase domain"/>
    <property type="match status" value="1"/>
</dbReference>
<dbReference type="PANTHER" id="PTHR45833">
    <property type="entry name" value="METHIONINE SYNTHASE"/>
    <property type="match status" value="1"/>
</dbReference>
<dbReference type="InterPro" id="IPR011822">
    <property type="entry name" value="MetH"/>
</dbReference>
<evidence type="ECO:0000256" key="3">
    <source>
        <dbReference type="ARBA" id="ARBA00001956"/>
    </source>
</evidence>
<dbReference type="SUPFAM" id="SSF47644">
    <property type="entry name" value="Methionine synthase domain"/>
    <property type="match status" value="1"/>
</dbReference>
<dbReference type="EMBL" id="QOQW01000009">
    <property type="protein sequence ID" value="RCK80020.1"/>
    <property type="molecule type" value="Genomic_DNA"/>
</dbReference>
<evidence type="ECO:0000256" key="15">
    <source>
        <dbReference type="ARBA" id="ARBA00022833"/>
    </source>
</evidence>
<dbReference type="PIRSF" id="PIRSF000381">
    <property type="entry name" value="MetH"/>
    <property type="match status" value="1"/>
</dbReference>
<comment type="function">
    <text evidence="18 19">Catalyzes the transfer of a methyl group from methyl-cobalamin to homocysteine, yielding enzyme-bound cob(I)alamin and methionine. Subsequently, remethylates the cofactor using methyltetrahydrofolate.</text>
</comment>
<feature type="binding site" evidence="20 22">
    <location>
        <position position="295"/>
    </location>
    <ligand>
        <name>Zn(2+)</name>
        <dbReference type="ChEBI" id="CHEBI:29105"/>
    </ligand>
</feature>
<dbReference type="InterPro" id="IPR011005">
    <property type="entry name" value="Dihydropteroate_synth-like_sf"/>
</dbReference>
<dbReference type="SUPFAM" id="SSF52242">
    <property type="entry name" value="Cobalamin (vitamin B12)-binding domain"/>
    <property type="match status" value="1"/>
</dbReference>
<evidence type="ECO:0000256" key="18">
    <source>
        <dbReference type="ARBA" id="ARBA00025552"/>
    </source>
</evidence>
<dbReference type="InterPro" id="IPR000489">
    <property type="entry name" value="Pterin-binding_dom"/>
</dbReference>
<dbReference type="PROSITE" id="PS51332">
    <property type="entry name" value="B12_BINDING"/>
    <property type="match status" value="1"/>
</dbReference>
<dbReference type="GO" id="GO:0050667">
    <property type="term" value="P:homocysteine metabolic process"/>
    <property type="evidence" value="ECO:0007669"/>
    <property type="project" value="TreeGrafter"/>
</dbReference>
<comment type="cofactor">
    <cofactor evidence="3 19 20">
        <name>methylcob(III)alamin</name>
        <dbReference type="ChEBI" id="CHEBI:28115"/>
    </cofactor>
</comment>
<keyword evidence="11 19" id="KW-0808">Transferase</keyword>
<dbReference type="UniPathway" id="UPA00051">
    <property type="reaction ID" value="UER00081"/>
</dbReference>
<comment type="cofactor">
    <cofactor evidence="2 19 22">
        <name>Zn(2+)</name>
        <dbReference type="ChEBI" id="CHEBI:29105"/>
    </cofactor>
</comment>
<dbReference type="GO" id="GO:0032259">
    <property type="term" value="P:methylation"/>
    <property type="evidence" value="ECO:0007669"/>
    <property type="project" value="UniProtKB-KW"/>
</dbReference>
<keyword evidence="17 19" id="KW-0170">Cobalt</keyword>
<evidence type="ECO:0000256" key="6">
    <source>
        <dbReference type="ARBA" id="ARBA00012032"/>
    </source>
</evidence>
<dbReference type="Pfam" id="PF02965">
    <property type="entry name" value="Met_synt_B12"/>
    <property type="match status" value="1"/>
</dbReference>
<dbReference type="SUPFAM" id="SSF82282">
    <property type="entry name" value="Homocysteine S-methyltransferase"/>
    <property type="match status" value="1"/>
</dbReference>
<dbReference type="Pfam" id="PF02574">
    <property type="entry name" value="S-methyl_trans"/>
    <property type="match status" value="1"/>
</dbReference>
<dbReference type="FunFam" id="3.20.20.20:FF:000007">
    <property type="entry name" value="Methionine synthase"/>
    <property type="match status" value="1"/>
</dbReference>
<evidence type="ECO:0000256" key="4">
    <source>
        <dbReference type="ARBA" id="ARBA00005178"/>
    </source>
</evidence>
<dbReference type="PROSITE" id="PS51337">
    <property type="entry name" value="B12_BINDING_NTER"/>
    <property type="match status" value="1"/>
</dbReference>
<gene>
    <name evidence="28" type="ORF">OZSIB_3889</name>
</gene>
<evidence type="ECO:0000313" key="29">
    <source>
        <dbReference type="Proteomes" id="UP000252355"/>
    </source>
</evidence>
<feature type="binding site" evidence="21">
    <location>
        <position position="952"/>
    </location>
    <ligand>
        <name>S-adenosyl-L-methionine</name>
        <dbReference type="ChEBI" id="CHEBI:59789"/>
    </ligand>
</feature>
<comment type="pathway">
    <text evidence="4 19">Amino-acid biosynthesis; L-methionine biosynthesis via de novo pathway; L-methionine from L-homocysteine (MetH route): step 1/1.</text>
</comment>
<dbReference type="InterPro" id="IPR050554">
    <property type="entry name" value="Met_Synthase/Corrinoid"/>
</dbReference>
<dbReference type="Proteomes" id="UP000252355">
    <property type="component" value="Unassembled WGS sequence"/>
</dbReference>
<dbReference type="Gene3D" id="3.20.20.330">
    <property type="entry name" value="Homocysteine-binding-like domain"/>
    <property type="match status" value="1"/>
</dbReference>
<reference evidence="28 29" key="1">
    <citation type="submission" date="2018-05" db="EMBL/GenBank/DDBJ databases">
        <title>A metagenomic window into the 2 km-deep terrestrial subsurface aquifer revealed taxonomically and functionally diverse microbial community comprising novel uncultured bacterial lineages.</title>
        <authorList>
            <person name="Kadnikov V.V."/>
            <person name="Mardanov A.V."/>
            <person name="Beletsky A.V."/>
            <person name="Banks D."/>
            <person name="Pimenov N.V."/>
            <person name="Frank Y.A."/>
            <person name="Karnachuk O.V."/>
            <person name="Ravin N.V."/>
        </authorList>
    </citation>
    <scope>NUCLEOTIDE SEQUENCE [LARGE SCALE GENOMIC DNA]</scope>
    <source>
        <strain evidence="28">BY5</strain>
    </source>
</reference>
<feature type="binding site" evidence="21">
    <location>
        <begin position="1183"/>
        <end position="1184"/>
    </location>
    <ligand>
        <name>S-adenosyl-L-methionine</name>
        <dbReference type="ChEBI" id="CHEBI:59789"/>
    </ligand>
</feature>
<evidence type="ECO:0000256" key="8">
    <source>
        <dbReference type="ARBA" id="ARBA00022603"/>
    </source>
</evidence>
<evidence type="ECO:0000256" key="9">
    <source>
        <dbReference type="ARBA" id="ARBA00022605"/>
    </source>
</evidence>
<comment type="caution">
    <text evidence="28">The sequence shown here is derived from an EMBL/GenBank/DDBJ whole genome shotgun (WGS) entry which is preliminary data.</text>
</comment>
<accession>A0A367ZPR1</accession>
<dbReference type="PROSITE" id="PS50974">
    <property type="entry name" value="ADOMET_ACTIVATION"/>
    <property type="match status" value="1"/>
</dbReference>
<keyword evidence="8 19" id="KW-0489">Methyltransferase</keyword>
<organism evidence="28 29">
    <name type="scientific">Candidatus Ozemobacter sibiricus</name>
    <dbReference type="NCBI Taxonomy" id="2268124"/>
    <lineage>
        <taxon>Bacteria</taxon>
        <taxon>Candidatus Ozemobacteria</taxon>
        <taxon>Candidatus Ozemobacterales</taxon>
        <taxon>Candidatus Ozemobacteraceae</taxon>
        <taxon>Candidatus Ozemobacter</taxon>
    </lineage>
</organism>
<evidence type="ECO:0000256" key="1">
    <source>
        <dbReference type="ARBA" id="ARBA00001700"/>
    </source>
</evidence>
<evidence type="ECO:0000256" key="7">
    <source>
        <dbReference type="ARBA" id="ARBA00013998"/>
    </source>
</evidence>
<dbReference type="Gene3D" id="3.40.50.280">
    <property type="entry name" value="Cobalamin-binding domain"/>
    <property type="match status" value="1"/>
</dbReference>
<feature type="domain" description="AdoMet activation" evidence="25">
    <location>
        <begin position="903"/>
        <end position="1188"/>
    </location>
</feature>
<feature type="binding site" evidence="20 22">
    <location>
        <position position="296"/>
    </location>
    <ligand>
        <name>Zn(2+)</name>
        <dbReference type="ChEBI" id="CHEBI:29105"/>
    </ligand>
</feature>
<dbReference type="SMART" id="SM01018">
    <property type="entry name" value="B12-binding_2"/>
    <property type="match status" value="1"/>
</dbReference>
<dbReference type="Pfam" id="PF02310">
    <property type="entry name" value="B12-binding"/>
    <property type="match status" value="1"/>
</dbReference>
<dbReference type="FunFam" id="3.20.20.330:FF:000001">
    <property type="entry name" value="Methionine synthase"/>
    <property type="match status" value="1"/>
</dbReference>
<feature type="binding site" description="axial binding residue" evidence="20">
    <location>
        <position position="732"/>
    </location>
    <ligand>
        <name>methylcob(III)alamin</name>
        <dbReference type="ChEBI" id="CHEBI:28115"/>
    </ligand>
    <ligandPart>
        <name>Co</name>
        <dbReference type="ChEBI" id="CHEBI:27638"/>
    </ligandPart>
</feature>
<evidence type="ECO:0000256" key="10">
    <source>
        <dbReference type="ARBA" id="ARBA00022628"/>
    </source>
</evidence>
<dbReference type="GO" id="GO:0031419">
    <property type="term" value="F:cobalamin binding"/>
    <property type="evidence" value="ECO:0007669"/>
    <property type="project" value="UniProtKB-UniRule"/>
</dbReference>
<evidence type="ECO:0000256" key="20">
    <source>
        <dbReference type="PIRSR" id="PIRSR000381-1"/>
    </source>
</evidence>
<evidence type="ECO:0000256" key="21">
    <source>
        <dbReference type="PIRSR" id="PIRSR000381-2"/>
    </source>
</evidence>
<dbReference type="InterPro" id="IPR037010">
    <property type="entry name" value="VitB12-dep_Met_synth_activ_sf"/>
</dbReference>
<evidence type="ECO:0000259" key="26">
    <source>
        <dbReference type="PROSITE" id="PS51332"/>
    </source>
</evidence>
<dbReference type="InterPro" id="IPR036594">
    <property type="entry name" value="Meth_synthase_dom"/>
</dbReference>
<proteinExistence type="inferred from homology"/>
<feature type="domain" description="Pterin-binding" evidence="24">
    <location>
        <begin position="341"/>
        <end position="600"/>
    </location>
</feature>
<feature type="binding site" evidence="21">
    <location>
        <begin position="729"/>
        <end position="733"/>
    </location>
    <ligand>
        <name>methylcob(III)alamin</name>
        <dbReference type="ChEBI" id="CHEBI:28115"/>
    </ligand>
</feature>
<evidence type="ECO:0000259" key="25">
    <source>
        <dbReference type="PROSITE" id="PS50974"/>
    </source>
</evidence>
<feature type="binding site" evidence="21">
    <location>
        <position position="833"/>
    </location>
    <ligand>
        <name>methylcob(III)alamin</name>
        <dbReference type="ChEBI" id="CHEBI:28115"/>
    </ligand>
</feature>
<dbReference type="InterPro" id="IPR036724">
    <property type="entry name" value="Cobalamin-bd_sf"/>
</dbReference>
<evidence type="ECO:0000256" key="2">
    <source>
        <dbReference type="ARBA" id="ARBA00001947"/>
    </source>
</evidence>
<dbReference type="Gene3D" id="3.10.196.10">
    <property type="entry name" value="Vitamin B12-dependent methionine synthase, activation domain"/>
    <property type="match status" value="1"/>
</dbReference>
<feature type="binding site" evidence="20 22">
    <location>
        <position position="229"/>
    </location>
    <ligand>
        <name>Zn(2+)</name>
        <dbReference type="ChEBI" id="CHEBI:29105"/>
    </ligand>
</feature>
<name>A0A367ZPR1_9BACT</name>
<keyword evidence="13 19" id="KW-0479">Metal-binding</keyword>
<dbReference type="GO" id="GO:0046653">
    <property type="term" value="P:tetrahydrofolate metabolic process"/>
    <property type="evidence" value="ECO:0007669"/>
    <property type="project" value="TreeGrafter"/>
</dbReference>
<evidence type="ECO:0000256" key="16">
    <source>
        <dbReference type="ARBA" id="ARBA00023167"/>
    </source>
</evidence>
<dbReference type="InterPro" id="IPR006158">
    <property type="entry name" value="Cobalamin-bd"/>
</dbReference>
<feature type="domain" description="B12-binding N-terminal" evidence="27">
    <location>
        <begin position="626"/>
        <end position="719"/>
    </location>
</feature>
<evidence type="ECO:0000259" key="27">
    <source>
        <dbReference type="PROSITE" id="PS51337"/>
    </source>
</evidence>
<dbReference type="InterPro" id="IPR003759">
    <property type="entry name" value="Cbl-bd_cap"/>
</dbReference>
<evidence type="ECO:0000313" key="28">
    <source>
        <dbReference type="EMBL" id="RCK80020.1"/>
    </source>
</evidence>
<evidence type="ECO:0000256" key="19">
    <source>
        <dbReference type="PIRNR" id="PIRNR000381"/>
    </source>
</evidence>
<feature type="binding site" evidence="21">
    <location>
        <position position="1129"/>
    </location>
    <ligand>
        <name>S-adenosyl-L-methionine</name>
        <dbReference type="ChEBI" id="CHEBI:59789"/>
    </ligand>
</feature>
<dbReference type="Pfam" id="PF00809">
    <property type="entry name" value="Pterin_bind"/>
    <property type="match status" value="1"/>
</dbReference>
<dbReference type="PROSITE" id="PS50972">
    <property type="entry name" value="PTERIN_BINDING"/>
    <property type="match status" value="1"/>
</dbReference>
<evidence type="ECO:0000259" key="24">
    <source>
        <dbReference type="PROSITE" id="PS50972"/>
    </source>
</evidence>
<keyword evidence="12 19" id="KW-0949">S-adenosyl-L-methionine</keyword>
<dbReference type="EC" id="2.1.1.13" evidence="6 19"/>